<evidence type="ECO:0000313" key="1">
    <source>
        <dbReference type="EMBL" id="PJA19972.1"/>
    </source>
</evidence>
<accession>A0A2M7W3C9</accession>
<comment type="caution">
    <text evidence="1">The sequence shown here is derived from an EMBL/GenBank/DDBJ whole genome shotgun (WGS) entry which is preliminary data.</text>
</comment>
<organism evidence="1 2">
    <name type="scientific">Candidatus Berkelbacteria bacterium CG_4_10_14_0_2_um_filter_35_9_33_12</name>
    <dbReference type="NCBI Taxonomy" id="1974499"/>
    <lineage>
        <taxon>Bacteria</taxon>
        <taxon>Candidatus Berkelbacteria</taxon>
    </lineage>
</organism>
<dbReference type="EMBL" id="PFQF01000045">
    <property type="protein sequence ID" value="PJA19972.1"/>
    <property type="molecule type" value="Genomic_DNA"/>
</dbReference>
<dbReference type="InterPro" id="IPR024524">
    <property type="entry name" value="DUF3800"/>
</dbReference>
<evidence type="ECO:0008006" key="3">
    <source>
        <dbReference type="Google" id="ProtNLM"/>
    </source>
</evidence>
<protein>
    <recommendedName>
        <fullName evidence="3">DUF3800 domain-containing protein</fullName>
    </recommendedName>
</protein>
<dbReference type="AlphaFoldDB" id="A0A2M7W3C9"/>
<evidence type="ECO:0000313" key="2">
    <source>
        <dbReference type="Proteomes" id="UP000230137"/>
    </source>
</evidence>
<dbReference type="Pfam" id="PF12686">
    <property type="entry name" value="DUF3800"/>
    <property type="match status" value="1"/>
</dbReference>
<name>A0A2M7W3C9_9BACT</name>
<dbReference type="Proteomes" id="UP000230137">
    <property type="component" value="Unassembled WGS sequence"/>
</dbReference>
<proteinExistence type="predicted"/>
<sequence>MIDILTQEFSKDMFWYFDRRTLKKINWQLLQAEIRSKLIAKINITKPYIEVHPVDSQRTINIQFADCIAYALFKYYEFKDNRFIKVIKSNIKKTTVLKI</sequence>
<gene>
    <name evidence="1" type="ORF">COX60_03215</name>
</gene>
<reference evidence="2" key="1">
    <citation type="submission" date="2017-09" db="EMBL/GenBank/DDBJ databases">
        <title>Depth-based differentiation of microbial function through sediment-hosted aquifers and enrichment of novel symbionts in the deep terrestrial subsurface.</title>
        <authorList>
            <person name="Probst A.J."/>
            <person name="Ladd B."/>
            <person name="Jarett J.K."/>
            <person name="Geller-Mcgrath D.E."/>
            <person name="Sieber C.M.K."/>
            <person name="Emerson J.B."/>
            <person name="Anantharaman K."/>
            <person name="Thomas B.C."/>
            <person name="Malmstrom R."/>
            <person name="Stieglmeier M."/>
            <person name="Klingl A."/>
            <person name="Woyke T."/>
            <person name="Ryan C.M."/>
            <person name="Banfield J.F."/>
        </authorList>
    </citation>
    <scope>NUCLEOTIDE SEQUENCE [LARGE SCALE GENOMIC DNA]</scope>
</reference>